<feature type="domain" description="Glucose-methanol-choline oxidoreductase N-terminal" evidence="5">
    <location>
        <begin position="70"/>
        <end position="151"/>
    </location>
</feature>
<organism evidence="6 7">
    <name type="scientific">Kibdelosporangium lantanae</name>
    <dbReference type="NCBI Taxonomy" id="1497396"/>
    <lineage>
        <taxon>Bacteria</taxon>
        <taxon>Bacillati</taxon>
        <taxon>Actinomycetota</taxon>
        <taxon>Actinomycetes</taxon>
        <taxon>Pseudonocardiales</taxon>
        <taxon>Pseudonocardiaceae</taxon>
        <taxon>Kibdelosporangium</taxon>
    </lineage>
</organism>
<name>A0ABW3M8H4_9PSEU</name>
<dbReference type="Gene3D" id="3.50.50.60">
    <property type="entry name" value="FAD/NAD(P)-binding domain"/>
    <property type="match status" value="1"/>
</dbReference>
<dbReference type="Proteomes" id="UP001597045">
    <property type="component" value="Unassembled WGS sequence"/>
</dbReference>
<dbReference type="InterPro" id="IPR000172">
    <property type="entry name" value="GMC_OxRdtase_N"/>
</dbReference>
<evidence type="ECO:0000256" key="1">
    <source>
        <dbReference type="ARBA" id="ARBA00010790"/>
    </source>
</evidence>
<reference evidence="7" key="1">
    <citation type="journal article" date="2019" name="Int. J. Syst. Evol. Microbiol.">
        <title>The Global Catalogue of Microorganisms (GCM) 10K type strain sequencing project: providing services to taxonomists for standard genome sequencing and annotation.</title>
        <authorList>
            <consortium name="The Broad Institute Genomics Platform"/>
            <consortium name="The Broad Institute Genome Sequencing Center for Infectious Disease"/>
            <person name="Wu L."/>
            <person name="Ma J."/>
        </authorList>
    </citation>
    <scope>NUCLEOTIDE SEQUENCE [LARGE SCALE GENOMIC DNA]</scope>
    <source>
        <strain evidence="7">JCM 31486</strain>
    </source>
</reference>
<protein>
    <submittedName>
        <fullName evidence="6">GMC family oxidoreductase N-terminal domain-containing protein</fullName>
    </submittedName>
</protein>
<proteinExistence type="inferred from homology"/>
<dbReference type="PANTHER" id="PTHR46056:SF12">
    <property type="entry name" value="LONG-CHAIN-ALCOHOL OXIDASE"/>
    <property type="match status" value="1"/>
</dbReference>
<accession>A0ABW3M8H4</accession>
<dbReference type="InterPro" id="IPR036188">
    <property type="entry name" value="FAD/NAD-bd_sf"/>
</dbReference>
<keyword evidence="3" id="KW-0274">FAD</keyword>
<evidence type="ECO:0000256" key="4">
    <source>
        <dbReference type="ARBA" id="ARBA00023002"/>
    </source>
</evidence>
<evidence type="ECO:0000313" key="7">
    <source>
        <dbReference type="Proteomes" id="UP001597045"/>
    </source>
</evidence>
<comment type="caution">
    <text evidence="6">The sequence shown here is derived from an EMBL/GenBank/DDBJ whole genome shotgun (WGS) entry which is preliminary data.</text>
</comment>
<sequence length="163" mass="17239">HLDHSTKSQHVHDDQRGAVARCAVPLNPGAGGAVVAKVLAEAGMDVTVVEEGKRHTATEFRAKSTATRFRELYRDAGATVALGLPPVLLPMGRGVGGTTLVNSGTCFRTPDGVLERWRSAWGIPVERFSSLLDDVEAMLQVRPQSVDVLGRVQRGAGCSAGTP</sequence>
<dbReference type="PANTHER" id="PTHR46056">
    <property type="entry name" value="LONG-CHAIN-ALCOHOL OXIDASE"/>
    <property type="match status" value="1"/>
</dbReference>
<keyword evidence="7" id="KW-1185">Reference proteome</keyword>
<gene>
    <name evidence="6" type="ORF">ACFQ1S_14430</name>
</gene>
<dbReference type="Pfam" id="PF00732">
    <property type="entry name" value="GMC_oxred_N"/>
    <property type="match status" value="1"/>
</dbReference>
<dbReference type="SUPFAM" id="SSF51905">
    <property type="entry name" value="FAD/NAD(P)-binding domain"/>
    <property type="match status" value="1"/>
</dbReference>
<evidence type="ECO:0000256" key="3">
    <source>
        <dbReference type="ARBA" id="ARBA00022827"/>
    </source>
</evidence>
<keyword evidence="2" id="KW-0285">Flavoprotein</keyword>
<comment type="similarity">
    <text evidence="1">Belongs to the GMC oxidoreductase family.</text>
</comment>
<feature type="non-terminal residue" evidence="6">
    <location>
        <position position="1"/>
    </location>
</feature>
<keyword evidence="4" id="KW-0560">Oxidoreductase</keyword>
<dbReference type="EMBL" id="JBHTIS010000745">
    <property type="protein sequence ID" value="MFD1046662.1"/>
    <property type="molecule type" value="Genomic_DNA"/>
</dbReference>
<evidence type="ECO:0000256" key="2">
    <source>
        <dbReference type="ARBA" id="ARBA00022630"/>
    </source>
</evidence>
<evidence type="ECO:0000259" key="5">
    <source>
        <dbReference type="Pfam" id="PF00732"/>
    </source>
</evidence>
<evidence type="ECO:0000313" key="6">
    <source>
        <dbReference type="EMBL" id="MFD1046662.1"/>
    </source>
</evidence>